<dbReference type="EMBL" id="JBJQOH010000007">
    <property type="protein sequence ID" value="KAL3679093.1"/>
    <property type="molecule type" value="Genomic_DNA"/>
</dbReference>
<dbReference type="Proteomes" id="UP001633002">
    <property type="component" value="Unassembled WGS sequence"/>
</dbReference>
<protein>
    <recommendedName>
        <fullName evidence="1">PRISE-like Rossmann-fold domain-containing protein</fullName>
    </recommendedName>
</protein>
<dbReference type="GO" id="GO:0016627">
    <property type="term" value="F:oxidoreductase activity, acting on the CH-CH group of donors"/>
    <property type="evidence" value="ECO:0007669"/>
    <property type="project" value="UniProtKB-ARBA"/>
</dbReference>
<evidence type="ECO:0000313" key="3">
    <source>
        <dbReference type="Proteomes" id="UP001633002"/>
    </source>
</evidence>
<gene>
    <name evidence="2" type="ORF">R1sor_022049</name>
</gene>
<dbReference type="InterPro" id="IPR055222">
    <property type="entry name" value="PRISE-like_Rossmann-fold"/>
</dbReference>
<name>A0ABD3GIR9_9MARC</name>
<dbReference type="SUPFAM" id="SSF51735">
    <property type="entry name" value="NAD(P)-binding Rossmann-fold domains"/>
    <property type="match status" value="1"/>
</dbReference>
<dbReference type="InterPro" id="IPR036291">
    <property type="entry name" value="NAD(P)-bd_dom_sf"/>
</dbReference>
<dbReference type="PANTHER" id="PTHR32487:SF0">
    <property type="entry name" value="3-OXO-DELTA(4,5)-STEROID 5-BETA-REDUCTASE"/>
    <property type="match status" value="1"/>
</dbReference>
<evidence type="ECO:0000313" key="2">
    <source>
        <dbReference type="EMBL" id="KAL3679093.1"/>
    </source>
</evidence>
<keyword evidence="3" id="KW-1185">Reference proteome</keyword>
<sequence length="417" mass="47087">MCLHKLVVIDRYCNSLLRLNIGRFIGSEDKKMTDDSKITRRALICGATGIVGKYLVDSLSSPECPTGPWTVYALARRPAKAAEVCFKSGTAFTYIQANLLDKDDVQSKLEPLTDVTHLFWVTWVQGKDEDENCRLNGQMFTNVLDVLLPRAKKLEHIVLQTGAKQYVGPFGAGLEPHESPFREEYPRLPGKNFYHTLEDILFERVKGTNITYSIHRPGNILGFSAGNLMSLVGTLGVYAAICKHEGLPFVYPGNSLTWNHLNDASSADLIAEQEIWAATTPEAKNQAFNIVNGDVFRWRKVWPIVAEQLGVEPAPYPGKGFNLTERFGSKDEVWDRIVKEKGLVETKLKDVGHFWFLDYVLNTPFEALESMNKSRKFGFHGFRDTEESIQAVVHELIEAKIIPTFHERYMLRSTNGK</sequence>
<feature type="domain" description="PRISE-like Rossmann-fold" evidence="1">
    <location>
        <begin position="42"/>
        <end position="403"/>
    </location>
</feature>
<comment type="caution">
    <text evidence="2">The sequence shown here is derived from an EMBL/GenBank/DDBJ whole genome shotgun (WGS) entry which is preliminary data.</text>
</comment>
<dbReference type="AlphaFoldDB" id="A0ABD3GIR9"/>
<dbReference type="Gene3D" id="3.40.50.720">
    <property type="entry name" value="NAD(P)-binding Rossmann-like Domain"/>
    <property type="match status" value="1"/>
</dbReference>
<dbReference type="Pfam" id="PF22917">
    <property type="entry name" value="PRISE"/>
    <property type="match status" value="1"/>
</dbReference>
<organism evidence="2 3">
    <name type="scientific">Riccia sorocarpa</name>
    <dbReference type="NCBI Taxonomy" id="122646"/>
    <lineage>
        <taxon>Eukaryota</taxon>
        <taxon>Viridiplantae</taxon>
        <taxon>Streptophyta</taxon>
        <taxon>Embryophyta</taxon>
        <taxon>Marchantiophyta</taxon>
        <taxon>Marchantiopsida</taxon>
        <taxon>Marchantiidae</taxon>
        <taxon>Marchantiales</taxon>
        <taxon>Ricciaceae</taxon>
        <taxon>Riccia</taxon>
    </lineage>
</organism>
<dbReference type="PANTHER" id="PTHR32487">
    <property type="entry name" value="3-OXO-DELTA(4,5)-STEROID 5-BETA-REDUCTASE"/>
    <property type="match status" value="1"/>
</dbReference>
<dbReference type="CDD" id="cd08948">
    <property type="entry name" value="5beta-POR_like_SDR_a"/>
    <property type="match status" value="1"/>
</dbReference>
<accession>A0ABD3GIR9</accession>
<proteinExistence type="predicted"/>
<reference evidence="2 3" key="1">
    <citation type="submission" date="2024-09" db="EMBL/GenBank/DDBJ databases">
        <title>Chromosome-scale assembly of Riccia sorocarpa.</title>
        <authorList>
            <person name="Paukszto L."/>
        </authorList>
    </citation>
    <scope>NUCLEOTIDE SEQUENCE [LARGE SCALE GENOMIC DNA]</scope>
    <source>
        <strain evidence="2">LP-2024</strain>
        <tissue evidence="2">Aerial parts of the thallus</tissue>
    </source>
</reference>
<evidence type="ECO:0000259" key="1">
    <source>
        <dbReference type="Pfam" id="PF22917"/>
    </source>
</evidence>